<feature type="non-terminal residue" evidence="1">
    <location>
        <position position="105"/>
    </location>
</feature>
<evidence type="ECO:0000313" key="1">
    <source>
        <dbReference type="EMBL" id="KAJ1676694.1"/>
    </source>
</evidence>
<name>A0ACC1HJJ8_9FUNG</name>
<comment type="caution">
    <text evidence="1">The sequence shown here is derived from an EMBL/GenBank/DDBJ whole genome shotgun (WGS) entry which is preliminary data.</text>
</comment>
<dbReference type="EMBL" id="JAMZIH010003642">
    <property type="protein sequence ID" value="KAJ1676694.1"/>
    <property type="molecule type" value="Genomic_DNA"/>
</dbReference>
<evidence type="ECO:0000313" key="2">
    <source>
        <dbReference type="Proteomes" id="UP001145114"/>
    </source>
</evidence>
<keyword evidence="2" id="KW-1185">Reference proteome</keyword>
<dbReference type="Proteomes" id="UP001145114">
    <property type="component" value="Unassembled WGS sequence"/>
</dbReference>
<gene>
    <name evidence="1" type="ORF">EV182_007669</name>
</gene>
<reference evidence="1" key="1">
    <citation type="submission" date="2022-06" db="EMBL/GenBank/DDBJ databases">
        <title>Phylogenomic reconstructions and comparative analyses of Kickxellomycotina fungi.</title>
        <authorList>
            <person name="Reynolds N.K."/>
            <person name="Stajich J.E."/>
            <person name="Barry K."/>
            <person name="Grigoriev I.V."/>
            <person name="Crous P."/>
            <person name="Smith M.E."/>
        </authorList>
    </citation>
    <scope>NUCLEOTIDE SEQUENCE</scope>
    <source>
        <strain evidence="1">RSA 2271</strain>
    </source>
</reference>
<accession>A0ACC1HJJ8</accession>
<proteinExistence type="predicted"/>
<sequence>MSDPELAVCVKPRALEPLPPSINKPAIKALKAFDILDDDDDDDDDGSFDLTRGKTWRKRAEQLRKRQLRNTIKLRQKQQLRQQMHAEPVVGSKKDLSSDHDNGQS</sequence>
<protein>
    <submittedName>
        <fullName evidence="1">Uncharacterized protein</fullName>
    </submittedName>
</protein>
<organism evidence="1 2">
    <name type="scientific">Spiromyces aspiralis</name>
    <dbReference type="NCBI Taxonomy" id="68401"/>
    <lineage>
        <taxon>Eukaryota</taxon>
        <taxon>Fungi</taxon>
        <taxon>Fungi incertae sedis</taxon>
        <taxon>Zoopagomycota</taxon>
        <taxon>Kickxellomycotina</taxon>
        <taxon>Kickxellomycetes</taxon>
        <taxon>Kickxellales</taxon>
        <taxon>Kickxellaceae</taxon>
        <taxon>Spiromyces</taxon>
    </lineage>
</organism>